<organism evidence="10 11">
    <name type="scientific">Chaetoceros tenuissimus</name>
    <dbReference type="NCBI Taxonomy" id="426638"/>
    <lineage>
        <taxon>Eukaryota</taxon>
        <taxon>Sar</taxon>
        <taxon>Stramenopiles</taxon>
        <taxon>Ochrophyta</taxon>
        <taxon>Bacillariophyta</taxon>
        <taxon>Coscinodiscophyceae</taxon>
        <taxon>Chaetocerotophycidae</taxon>
        <taxon>Chaetocerotales</taxon>
        <taxon>Chaetocerotaceae</taxon>
        <taxon>Chaetoceros</taxon>
    </lineage>
</organism>
<accession>A0AAD3CR78</accession>
<dbReference type="CDD" id="cd16630">
    <property type="entry name" value="RING-HC_RBR_RNF216"/>
    <property type="match status" value="1"/>
</dbReference>
<dbReference type="GO" id="GO:0008270">
    <property type="term" value="F:zinc ion binding"/>
    <property type="evidence" value="ECO:0007669"/>
    <property type="project" value="UniProtKB-KW"/>
</dbReference>
<dbReference type="SUPFAM" id="SSF57850">
    <property type="entry name" value="RING/U-box"/>
    <property type="match status" value="3"/>
</dbReference>
<dbReference type="InterPro" id="IPR047545">
    <property type="entry name" value="BRcat_RBR_RNF216"/>
</dbReference>
<evidence type="ECO:0000256" key="2">
    <source>
        <dbReference type="ARBA" id="ARBA00022679"/>
    </source>
</evidence>
<dbReference type="PROSITE" id="PS51873">
    <property type="entry name" value="TRIAD"/>
    <property type="match status" value="1"/>
</dbReference>
<keyword evidence="11" id="KW-1185">Reference proteome</keyword>
<evidence type="ECO:0000256" key="6">
    <source>
        <dbReference type="ARBA" id="ARBA00022786"/>
    </source>
</evidence>
<feature type="compositionally biased region" description="Basic and acidic residues" evidence="8">
    <location>
        <begin position="779"/>
        <end position="791"/>
    </location>
</feature>
<evidence type="ECO:0000256" key="4">
    <source>
        <dbReference type="ARBA" id="ARBA00022737"/>
    </source>
</evidence>
<evidence type="ECO:0000313" key="10">
    <source>
        <dbReference type="EMBL" id="GFH49274.1"/>
    </source>
</evidence>
<dbReference type="CDD" id="cd20339">
    <property type="entry name" value="BRcat_RBR_RNF216"/>
    <property type="match status" value="1"/>
</dbReference>
<comment type="caution">
    <text evidence="10">The sequence shown here is derived from an EMBL/GenBank/DDBJ whole genome shotgun (WGS) entry which is preliminary data.</text>
</comment>
<feature type="region of interest" description="Disordered" evidence="8">
    <location>
        <begin position="31"/>
        <end position="100"/>
    </location>
</feature>
<reference evidence="10 11" key="1">
    <citation type="journal article" date="2021" name="Sci. Rep.">
        <title>The genome of the diatom Chaetoceros tenuissimus carries an ancient integrated fragment of an extant virus.</title>
        <authorList>
            <person name="Hongo Y."/>
            <person name="Kimura K."/>
            <person name="Takaki Y."/>
            <person name="Yoshida Y."/>
            <person name="Baba S."/>
            <person name="Kobayashi G."/>
            <person name="Nagasaki K."/>
            <person name="Hano T."/>
            <person name="Tomaru Y."/>
        </authorList>
    </citation>
    <scope>NUCLEOTIDE SEQUENCE [LARGE SCALE GENOMIC DNA]</scope>
    <source>
        <strain evidence="10 11">NIES-3715</strain>
    </source>
</reference>
<keyword evidence="3" id="KW-0479">Metal-binding</keyword>
<evidence type="ECO:0000256" key="3">
    <source>
        <dbReference type="ARBA" id="ARBA00022723"/>
    </source>
</evidence>
<evidence type="ECO:0000256" key="7">
    <source>
        <dbReference type="ARBA" id="ARBA00022833"/>
    </source>
</evidence>
<keyword evidence="7" id="KW-0862">Zinc</keyword>
<dbReference type="CDD" id="cd20353">
    <property type="entry name" value="Rcat_RBR_RNF216"/>
    <property type="match status" value="1"/>
</dbReference>
<dbReference type="InterPro" id="IPR051628">
    <property type="entry name" value="LUBAC_E3_Ligases"/>
</dbReference>
<dbReference type="Pfam" id="PF01485">
    <property type="entry name" value="IBR"/>
    <property type="match status" value="1"/>
</dbReference>
<dbReference type="AlphaFoldDB" id="A0AAD3CR78"/>
<keyword evidence="2" id="KW-0808">Transferase</keyword>
<comment type="pathway">
    <text evidence="1">Protein modification; protein ubiquitination.</text>
</comment>
<evidence type="ECO:0000259" key="9">
    <source>
        <dbReference type="PROSITE" id="PS51873"/>
    </source>
</evidence>
<dbReference type="Pfam" id="PF26200">
    <property type="entry name" value="Rcat_RNF216"/>
    <property type="match status" value="1"/>
</dbReference>
<keyword evidence="6" id="KW-0833">Ubl conjugation pathway</keyword>
<feature type="domain" description="RING-type" evidence="9">
    <location>
        <begin position="361"/>
        <end position="582"/>
    </location>
</feature>
<protein>
    <recommendedName>
        <fullName evidence="9">RING-type domain-containing protein</fullName>
    </recommendedName>
</protein>
<dbReference type="EMBL" id="BLLK01000038">
    <property type="protein sequence ID" value="GFH49274.1"/>
    <property type="molecule type" value="Genomic_DNA"/>
</dbReference>
<dbReference type="PANTHER" id="PTHR22770">
    <property type="entry name" value="UBIQUITIN CONJUGATING ENZYME 7 INTERACTING PROTEIN-RELATED"/>
    <property type="match status" value="1"/>
</dbReference>
<feature type="region of interest" description="Disordered" evidence="8">
    <location>
        <begin position="727"/>
        <end position="791"/>
    </location>
</feature>
<dbReference type="InterPro" id="IPR044066">
    <property type="entry name" value="TRIAD_supradom"/>
</dbReference>
<dbReference type="Pfam" id="PF26191">
    <property type="entry name" value="RING-HC_RBR_RNF216"/>
    <property type="match status" value="1"/>
</dbReference>
<dbReference type="PANTHER" id="PTHR22770:SF47">
    <property type="entry name" value="E3 UBIQUITIN-PROTEIN LIGASE RNF216"/>
    <property type="match status" value="1"/>
</dbReference>
<proteinExistence type="predicted"/>
<keyword evidence="5" id="KW-0863">Zinc-finger</keyword>
<dbReference type="Gene3D" id="1.20.120.1750">
    <property type="match status" value="1"/>
</dbReference>
<keyword evidence="4" id="KW-0677">Repeat</keyword>
<dbReference type="InterPro" id="IPR002867">
    <property type="entry name" value="IBR_dom"/>
</dbReference>
<evidence type="ECO:0000256" key="8">
    <source>
        <dbReference type="SAM" id="MobiDB-lite"/>
    </source>
</evidence>
<evidence type="ECO:0000313" key="11">
    <source>
        <dbReference type="Proteomes" id="UP001054902"/>
    </source>
</evidence>
<sequence length="791" mass="90138">MDSDDQEVIVVNQAAAVASVARSHQLNNDFTRRRKRKRQQEIISIDDDDDDSEKKETDAEAVFREWTTPPQANRAGRLKNDRDYSNMQVVDGDNDSQDRKPAAVAQNAIINIDDDDDIEDSKPAAINLDDSDTSDLHTPIKPSPFEAAAMQIQEIFPDMQPEFIHQQLRQFPNITAQSIELFIAHTLQNPSYPKLEPKKPKSIKQKVDYANDEYERDDTYKKQCFSHLISIFPFLNQDGLIRLLKKHDGKYHKTYMYIVDKCKELKKGEENYVQYEEYLRLMSGGRLQEEQRKVFAFEDDGLKIHPTMKNPRRNRAAGALTSAVLQDEKRFTQSKIREWGRQVQKEKLRLAARKKAENEGTTVECTCCYGDYANEEMVSCQVGHLFCMDCLRRYAEERVFGNNDLGKKGVTELCCMDMSGCESWFNRKQLKLALSDKVMKKYDELQSTLVLEKAGLSDSIVACPRCSFKVDLPESEKILDCPECGYESCKLCGEPNHIPLRCSEVEKKTEVSARVQIEEAMTKARIRHCPKGCKEGFFKTEGCNKMTCPTCKGHMCYICRAEIPRNVGYKHFCQKFECKHNNCGSCPLYSNSEQDDARATREAGLKAAESLKDSATTEQVAEKMEKILKNEAAASAEPASTGAPAGMRRMPMPFRNPAAQLARMQAEVAAIEERMNIRAARRQRIVQMQQNLANHQVQAFRRPGAPPAAQGRHQPQNANQMPQIQAFRQPAAPPPAQGRQQPHPHVIQQQRNTVHGQNHQQIQYGQALPRHRGGQRNLRQREGRDGRRARP</sequence>
<dbReference type="InterPro" id="IPR047544">
    <property type="entry name" value="RING-HC_RBR_RNF216"/>
</dbReference>
<feature type="compositionally biased region" description="Polar residues" evidence="8">
    <location>
        <begin position="747"/>
        <end position="764"/>
    </location>
</feature>
<gene>
    <name evidence="10" type="ORF">CTEN210_05750</name>
</gene>
<name>A0AAD3CR78_9STRA</name>
<dbReference type="SMART" id="SM00647">
    <property type="entry name" value="IBR"/>
    <property type="match status" value="1"/>
</dbReference>
<evidence type="ECO:0000256" key="1">
    <source>
        <dbReference type="ARBA" id="ARBA00004906"/>
    </source>
</evidence>
<dbReference type="GO" id="GO:0016740">
    <property type="term" value="F:transferase activity"/>
    <property type="evidence" value="ECO:0007669"/>
    <property type="project" value="UniProtKB-KW"/>
</dbReference>
<evidence type="ECO:0000256" key="5">
    <source>
        <dbReference type="ARBA" id="ARBA00022771"/>
    </source>
</evidence>
<dbReference type="InterPro" id="IPR047546">
    <property type="entry name" value="Rcat_RBR_RNF216"/>
</dbReference>
<feature type="compositionally biased region" description="Basic and acidic residues" evidence="8">
    <location>
        <begin position="52"/>
        <end position="63"/>
    </location>
</feature>
<dbReference type="Proteomes" id="UP001054902">
    <property type="component" value="Unassembled WGS sequence"/>
</dbReference>